<reference evidence="2" key="1">
    <citation type="journal article" date="2011" name="Proc. Natl. Acad. Sci. U.S.A.">
        <title>Obligate biotrophy features unraveled by the genomic analysis of rust fungi.</title>
        <authorList>
            <person name="Duplessis S."/>
            <person name="Cuomo C.A."/>
            <person name="Lin Y.-C."/>
            <person name="Aerts A."/>
            <person name="Tisserant E."/>
            <person name="Veneault-Fourrey C."/>
            <person name="Joly D.L."/>
            <person name="Hacquard S."/>
            <person name="Amselem J."/>
            <person name="Cantarel B.L."/>
            <person name="Chiu R."/>
            <person name="Coutinho P.M."/>
            <person name="Feau N."/>
            <person name="Field M."/>
            <person name="Frey P."/>
            <person name="Gelhaye E."/>
            <person name="Goldberg J."/>
            <person name="Grabherr M.G."/>
            <person name="Kodira C.D."/>
            <person name="Kohler A."/>
            <person name="Kuees U."/>
            <person name="Lindquist E.A."/>
            <person name="Lucas S.M."/>
            <person name="Mago R."/>
            <person name="Mauceli E."/>
            <person name="Morin E."/>
            <person name="Murat C."/>
            <person name="Pangilinan J.L."/>
            <person name="Park R."/>
            <person name="Pearson M."/>
            <person name="Quesneville H."/>
            <person name="Rouhier N."/>
            <person name="Sakthikumar S."/>
            <person name="Salamov A.A."/>
            <person name="Schmutz J."/>
            <person name="Selles B."/>
            <person name="Shapiro H."/>
            <person name="Tanguay P."/>
            <person name="Tuskan G.A."/>
            <person name="Henrissat B."/>
            <person name="Van de Peer Y."/>
            <person name="Rouze P."/>
            <person name="Ellis J.G."/>
            <person name="Dodds P.N."/>
            <person name="Schein J.E."/>
            <person name="Zhong S."/>
            <person name="Hamelin R.C."/>
            <person name="Grigoriev I.V."/>
            <person name="Szabo L.J."/>
            <person name="Martin F."/>
        </authorList>
    </citation>
    <scope>NUCLEOTIDE SEQUENCE [LARGE SCALE GENOMIC DNA]</scope>
    <source>
        <strain evidence="2">98AG31 / pathotype 3-4-7</strain>
    </source>
</reference>
<dbReference type="KEGG" id="mlr:MELLADRAFT_94788"/>
<dbReference type="VEuPathDB" id="FungiDB:MELLADRAFT_94788"/>
<evidence type="ECO:0000313" key="1">
    <source>
        <dbReference type="EMBL" id="EGF99185.1"/>
    </source>
</evidence>
<dbReference type="EMBL" id="GL883162">
    <property type="protein sequence ID" value="EGF99185.1"/>
    <property type="molecule type" value="Genomic_DNA"/>
</dbReference>
<sequence>MFSASQRYQRSPIGSNYDWLTTSIIPRTRSATDAFGMDSRSQATPNLRQQPPQDGLFHEEEPDYRTMLADEPFTPSLMRLEARPHSSGLSSGQDLINPLALSNIVSTIGAQFGLSSSVISDVDKVFQQPDQQRRQIALVCFLASKFQSHQQNLSTPELPTVPQSDPTKVTEWKALEDVRSYSAANSMRTVPVLESLENLVIVVKDIAKTEKSKFQQGLLVHIKDPELDSKVPKLENLYFQLRRTRAPKELTKSNDTIWDATSLGDKCRIALLRLEGTIFHMEKKDSTQPCSGTKDKGDRSMWDPVDERLSWVRGLPRDQQKSFYRWVIQYDTVLFTGAQSFEQIKTATSNDIHIITPEALKIWISEGEPEIKSPL</sequence>
<name>F4S7X5_MELLP</name>
<accession>F4S7X5</accession>
<dbReference type="HOGENOM" id="CLU_652243_0_0_1"/>
<dbReference type="InParanoid" id="F4S7X5"/>
<dbReference type="OrthoDB" id="2504051at2759"/>
<protein>
    <submittedName>
        <fullName evidence="1">Uncharacterized protein</fullName>
    </submittedName>
</protein>
<proteinExistence type="predicted"/>
<dbReference type="AlphaFoldDB" id="F4S7X5"/>
<keyword evidence="2" id="KW-1185">Reference proteome</keyword>
<evidence type="ECO:0000313" key="2">
    <source>
        <dbReference type="Proteomes" id="UP000001072"/>
    </source>
</evidence>
<gene>
    <name evidence="1" type="ORF">MELLADRAFT_94788</name>
</gene>
<dbReference type="GeneID" id="18937015"/>
<dbReference type="Proteomes" id="UP000001072">
    <property type="component" value="Unassembled WGS sequence"/>
</dbReference>
<organism evidence="2">
    <name type="scientific">Melampsora larici-populina (strain 98AG31 / pathotype 3-4-7)</name>
    <name type="common">Poplar leaf rust fungus</name>
    <dbReference type="NCBI Taxonomy" id="747676"/>
    <lineage>
        <taxon>Eukaryota</taxon>
        <taxon>Fungi</taxon>
        <taxon>Dikarya</taxon>
        <taxon>Basidiomycota</taxon>
        <taxon>Pucciniomycotina</taxon>
        <taxon>Pucciniomycetes</taxon>
        <taxon>Pucciniales</taxon>
        <taxon>Melampsoraceae</taxon>
        <taxon>Melampsora</taxon>
    </lineage>
</organism>
<dbReference type="RefSeq" id="XP_007417513.1">
    <property type="nucleotide sequence ID" value="XM_007417451.1"/>
</dbReference>